<dbReference type="SUPFAM" id="SSF55073">
    <property type="entry name" value="Nucleotide cyclase"/>
    <property type="match status" value="1"/>
</dbReference>
<dbReference type="InterPro" id="IPR050469">
    <property type="entry name" value="Diguanylate_Cyclase"/>
</dbReference>
<dbReference type="PROSITE" id="PS50887">
    <property type="entry name" value="GGDEF"/>
    <property type="match status" value="1"/>
</dbReference>
<dbReference type="InterPro" id="IPR029787">
    <property type="entry name" value="Nucleotide_cyclase"/>
</dbReference>
<evidence type="ECO:0000313" key="4">
    <source>
        <dbReference type="EMBL" id="MFK3864207.1"/>
    </source>
</evidence>
<dbReference type="InterPro" id="IPR011990">
    <property type="entry name" value="TPR-like_helical_dom_sf"/>
</dbReference>
<reference evidence="4 5" key="1">
    <citation type="submission" date="2024-11" db="EMBL/GenBank/DDBJ databases">
        <title>The Natural Products Discovery Center: Release of the First 8490 Sequenced Strains for Exploring Actinobacteria Biosynthetic Diversity.</title>
        <authorList>
            <person name="Kalkreuter E."/>
            <person name="Kautsar S.A."/>
            <person name="Yang D."/>
            <person name="Bader C.D."/>
            <person name="Teijaro C.N."/>
            <person name="Fluegel L."/>
            <person name="Davis C.M."/>
            <person name="Simpson J.R."/>
            <person name="Lauterbach L."/>
            <person name="Steele A.D."/>
            <person name="Gui C."/>
            <person name="Meng S."/>
            <person name="Li G."/>
            <person name="Viehrig K."/>
            <person name="Ye F."/>
            <person name="Su P."/>
            <person name="Kiefer A.F."/>
            <person name="Nichols A."/>
            <person name="Cepeda A.J."/>
            <person name="Yan W."/>
            <person name="Fan B."/>
            <person name="Jiang Y."/>
            <person name="Adhikari A."/>
            <person name="Zheng C.-J."/>
            <person name="Schuster L."/>
            <person name="Cowan T.M."/>
            <person name="Smanski M.J."/>
            <person name="Chevrette M.G."/>
            <person name="De Carvalho L.P.S."/>
            <person name="Shen B."/>
        </authorList>
    </citation>
    <scope>NUCLEOTIDE SEQUENCE [LARGE SCALE GENOMIC DNA]</scope>
    <source>
        <strain evidence="4 5">NPDC078403</strain>
    </source>
</reference>
<dbReference type="RefSeq" id="WP_404675341.1">
    <property type="nucleotide sequence ID" value="NZ_JBJDOT010000011.1"/>
</dbReference>
<dbReference type="InterPro" id="IPR019734">
    <property type="entry name" value="TPR_rpt"/>
</dbReference>
<dbReference type="GO" id="GO:0052621">
    <property type="term" value="F:diguanylate cyclase activity"/>
    <property type="evidence" value="ECO:0007669"/>
    <property type="project" value="UniProtKB-EC"/>
</dbReference>
<dbReference type="Gene3D" id="3.30.70.270">
    <property type="match status" value="1"/>
</dbReference>
<evidence type="ECO:0000256" key="1">
    <source>
        <dbReference type="ARBA" id="ARBA00012528"/>
    </source>
</evidence>
<dbReference type="NCBIfam" id="TIGR00254">
    <property type="entry name" value="GGDEF"/>
    <property type="match status" value="1"/>
</dbReference>
<dbReference type="Gene3D" id="1.25.40.10">
    <property type="entry name" value="Tetratricopeptide repeat domain"/>
    <property type="match status" value="1"/>
</dbReference>
<dbReference type="Proteomes" id="UP001620262">
    <property type="component" value="Unassembled WGS sequence"/>
</dbReference>
<keyword evidence="4" id="KW-0548">Nucleotidyltransferase</keyword>
<accession>A0ABW8KWM9</accession>
<sequence>MQVQQGSYFKHLNSLVLLTILVTCLYLYCAPLKAQQKTAFDEQWLTTQLHTAHEKSIQDPGQAIEFVALLLVEHTSRLTVLQRTRLQLNLAENYLLNGEITKSIELEQQIAKQLNSLSSDALISYYLVKSDIYNFTGQTEKSLAVLMTAKKLVEQLDNDKLKSDVYGALANFYVYNHDDIRALDYFYKSYVIIKRSGSLLDLAYIESTMAKSYEYLFDYNKAIEVQTKALDYFLKHDLAFDSLVSYFHLAKVYLKMGRSQEAIASSQKLLTLSKKLANEKLVYYGYIILAEAYLLEQDMAQASHYLSLSNQYFDRLEDVVTIANHFYTQAGIELALNLPEQATITLTKAQQLSKQIPIENSITSLLKLTRLLTQLAVQQQDYQQAYLHQQDLIALNAQHYNKVRELSRSRYQVQFDTKQVEIERQLLEKDKELSEFALQEIKQQQALQKTIMLSVLLLFLLLLIFSWRQYSLKRKFSVLANTDVLTGVANRRKIIELAQLQWQQLKKDDHNFCLIAFDLDHFKNINDDFGHPAGDLVLQAITNTSLRAIRENDILGRIGGEEFLVVLNNTTLAEATEIANRIKTEIEKERIISDGNEIKVTASFGVAQKQAQLGSFKDLFKKADKALYAAKDHGRNRVEIDE</sequence>
<protein>
    <recommendedName>
        <fullName evidence="1">diguanylate cyclase</fullName>
        <ecNumber evidence="1">2.7.7.65</ecNumber>
    </recommendedName>
</protein>
<evidence type="ECO:0000256" key="2">
    <source>
        <dbReference type="SAM" id="Phobius"/>
    </source>
</evidence>
<keyword evidence="2" id="KW-0812">Transmembrane</keyword>
<dbReference type="SMART" id="SM00267">
    <property type="entry name" value="GGDEF"/>
    <property type="match status" value="1"/>
</dbReference>
<dbReference type="PANTHER" id="PTHR45138">
    <property type="entry name" value="REGULATORY COMPONENTS OF SENSORY TRANSDUCTION SYSTEM"/>
    <property type="match status" value="1"/>
</dbReference>
<dbReference type="InterPro" id="IPR043128">
    <property type="entry name" value="Rev_trsase/Diguanyl_cyclase"/>
</dbReference>
<dbReference type="CDD" id="cd01949">
    <property type="entry name" value="GGDEF"/>
    <property type="match status" value="1"/>
</dbReference>
<evidence type="ECO:0000313" key="5">
    <source>
        <dbReference type="Proteomes" id="UP001620262"/>
    </source>
</evidence>
<dbReference type="EMBL" id="JBJDOT010000011">
    <property type="protein sequence ID" value="MFK3864207.1"/>
    <property type="molecule type" value="Genomic_DNA"/>
</dbReference>
<dbReference type="Pfam" id="PF00990">
    <property type="entry name" value="GGDEF"/>
    <property type="match status" value="1"/>
</dbReference>
<dbReference type="SUPFAM" id="SSF48452">
    <property type="entry name" value="TPR-like"/>
    <property type="match status" value="2"/>
</dbReference>
<keyword evidence="2" id="KW-0472">Membrane</keyword>
<comment type="caution">
    <text evidence="4">The sequence shown here is derived from an EMBL/GenBank/DDBJ whole genome shotgun (WGS) entry which is preliminary data.</text>
</comment>
<dbReference type="Pfam" id="PF13181">
    <property type="entry name" value="TPR_8"/>
    <property type="match status" value="1"/>
</dbReference>
<proteinExistence type="predicted"/>
<organism evidence="4 5">
    <name type="scientific">Pseudoalteromonas rhizosphaerae</name>
    <dbReference type="NCBI Taxonomy" id="2518973"/>
    <lineage>
        <taxon>Bacteria</taxon>
        <taxon>Pseudomonadati</taxon>
        <taxon>Pseudomonadota</taxon>
        <taxon>Gammaproteobacteria</taxon>
        <taxon>Alteromonadales</taxon>
        <taxon>Pseudoalteromonadaceae</taxon>
        <taxon>Pseudoalteromonas</taxon>
    </lineage>
</organism>
<keyword evidence="5" id="KW-1185">Reference proteome</keyword>
<feature type="transmembrane region" description="Helical" evidence="2">
    <location>
        <begin position="450"/>
        <end position="467"/>
    </location>
</feature>
<dbReference type="SMART" id="SM00028">
    <property type="entry name" value="TPR"/>
    <property type="match status" value="4"/>
</dbReference>
<name>A0ABW8KWM9_9GAMM</name>
<dbReference type="PANTHER" id="PTHR45138:SF26">
    <property type="entry name" value="DIGUANYLATE CYCLASE"/>
    <property type="match status" value="1"/>
</dbReference>
<gene>
    <name evidence="4" type="ORF">ACI2JU_09995</name>
</gene>
<dbReference type="EC" id="2.7.7.65" evidence="1"/>
<dbReference type="InterPro" id="IPR000160">
    <property type="entry name" value="GGDEF_dom"/>
</dbReference>
<keyword evidence="2" id="KW-1133">Transmembrane helix</keyword>
<evidence type="ECO:0000259" key="3">
    <source>
        <dbReference type="PROSITE" id="PS50887"/>
    </source>
</evidence>
<feature type="domain" description="GGDEF" evidence="3">
    <location>
        <begin position="510"/>
        <end position="642"/>
    </location>
</feature>
<keyword evidence="4" id="KW-0808">Transferase</keyword>
<feature type="transmembrane region" description="Helical" evidence="2">
    <location>
        <begin position="12"/>
        <end position="28"/>
    </location>
</feature>